<proteinExistence type="inferred from homology"/>
<reference evidence="7 8" key="2">
    <citation type="submission" date="2019-07" db="EMBL/GenBank/DDBJ databases">
        <title>Seonamhaeicola sp. W255 draft genome.</title>
        <authorList>
            <person name="Zhang X.-Y."/>
            <person name="Zhang R."/>
            <person name="Zhong Y.-L."/>
            <person name="Du Z.-J."/>
        </authorList>
    </citation>
    <scope>NUCLEOTIDE SEQUENCE [LARGE SCALE GENOMIC DNA]</scope>
    <source>
        <strain evidence="7 8">W255</strain>
    </source>
</reference>
<evidence type="ECO:0000259" key="5">
    <source>
        <dbReference type="Pfam" id="PF00535"/>
    </source>
</evidence>
<evidence type="ECO:0000256" key="1">
    <source>
        <dbReference type="ARBA" id="ARBA00006739"/>
    </source>
</evidence>
<feature type="transmembrane region" description="Helical" evidence="4">
    <location>
        <begin position="283"/>
        <end position="303"/>
    </location>
</feature>
<dbReference type="PANTHER" id="PTHR43630">
    <property type="entry name" value="POLY-BETA-1,6-N-ACETYL-D-GLUCOSAMINE SYNTHASE"/>
    <property type="match status" value="1"/>
</dbReference>
<dbReference type="InterPro" id="IPR029044">
    <property type="entry name" value="Nucleotide-diphossugar_trans"/>
</dbReference>
<evidence type="ECO:0000256" key="4">
    <source>
        <dbReference type="SAM" id="Phobius"/>
    </source>
</evidence>
<evidence type="ECO:0000256" key="3">
    <source>
        <dbReference type="ARBA" id="ARBA00022679"/>
    </source>
</evidence>
<feature type="transmembrane region" description="Helical" evidence="4">
    <location>
        <begin position="6"/>
        <end position="31"/>
    </location>
</feature>
<dbReference type="Pfam" id="PF00535">
    <property type="entry name" value="Glycos_transf_2"/>
    <property type="match status" value="1"/>
</dbReference>
<keyword evidence="3 7" id="KW-0808">Transferase</keyword>
<accession>A0A562YHR9</accession>
<keyword evidence="2" id="KW-0328">Glycosyltransferase</keyword>
<keyword evidence="8" id="KW-1185">Reference proteome</keyword>
<dbReference type="SUPFAM" id="SSF53448">
    <property type="entry name" value="Nucleotide-diphospho-sugar transferases"/>
    <property type="match status" value="1"/>
</dbReference>
<evidence type="ECO:0000256" key="2">
    <source>
        <dbReference type="ARBA" id="ARBA00022676"/>
    </source>
</evidence>
<feature type="domain" description="Glycosyltransferase 2-like" evidence="6">
    <location>
        <begin position="179"/>
        <end position="316"/>
    </location>
</feature>
<dbReference type="Pfam" id="PF13632">
    <property type="entry name" value="Glyco_trans_2_3"/>
    <property type="match status" value="1"/>
</dbReference>
<keyword evidence="4" id="KW-0472">Membrane</keyword>
<dbReference type="EMBL" id="SMZJ02000001">
    <property type="protein sequence ID" value="TWO34308.1"/>
    <property type="molecule type" value="Genomic_DNA"/>
</dbReference>
<dbReference type="InterPro" id="IPR001173">
    <property type="entry name" value="Glyco_trans_2-like"/>
</dbReference>
<dbReference type="Gene3D" id="3.90.550.10">
    <property type="entry name" value="Spore Coat Polysaccharide Biosynthesis Protein SpsA, Chain A"/>
    <property type="match status" value="1"/>
</dbReference>
<evidence type="ECO:0000313" key="7">
    <source>
        <dbReference type="EMBL" id="TWO34308.1"/>
    </source>
</evidence>
<protein>
    <submittedName>
        <fullName evidence="7">Glycosyltransferase</fullName>
    </submittedName>
</protein>
<dbReference type="PANTHER" id="PTHR43630:SF1">
    <property type="entry name" value="POLY-BETA-1,6-N-ACETYL-D-GLUCOSAMINE SYNTHASE"/>
    <property type="match status" value="1"/>
</dbReference>
<sequence length="370" mass="42977">MSLLDFVYYAFFSVVSIQVVIYIVLFGKFSFSKQKKQSAKKIAVSVIVCAKNEAKNLKTFLPSIISQEYPDFEIVLINDASTDNTLKVMEAFKKEYNNIKIVDVKNVEAFWGNKKYALTLGIKASKNDYLLFTDADCKPVSKYWIKDMTAHFSNQRTIVLGYGAYSKIKNSLLNKLVRFETLVTAIQYFSFAKLGIPYMGVGRNLAYAKKEFFDANGFINHIQVRSGDDDLFINQVASKNNTAICYSKHSFTESIPKTTFKDWFKQKRRHISTAKLYKVKHKLLLSIIYTFTLLFWVLALILLPTLFNWRIVIILFFSRIFVQYLVYGFSAKKLDEKDLLRILPFLEFFLVFTQLVIFINNLISKPNHWK</sequence>
<dbReference type="RefSeq" id="WP_133355074.1">
    <property type="nucleotide sequence ID" value="NZ_SMZJ02000001.1"/>
</dbReference>
<evidence type="ECO:0000313" key="8">
    <source>
        <dbReference type="Proteomes" id="UP000295814"/>
    </source>
</evidence>
<comment type="similarity">
    <text evidence="1">Belongs to the glycosyltransferase 2 family.</text>
</comment>
<name>A0A562YHR9_9FLAO</name>
<feature type="transmembrane region" description="Helical" evidence="4">
    <location>
        <begin position="339"/>
        <end position="363"/>
    </location>
</feature>
<reference evidence="7 8" key="1">
    <citation type="submission" date="2019-03" db="EMBL/GenBank/DDBJ databases">
        <authorList>
            <person name="Zhong Y.L."/>
        </authorList>
    </citation>
    <scope>NUCLEOTIDE SEQUENCE [LARGE SCALE GENOMIC DNA]</scope>
    <source>
        <strain evidence="7 8">W255</strain>
    </source>
</reference>
<feature type="transmembrane region" description="Helical" evidence="4">
    <location>
        <begin position="309"/>
        <end position="327"/>
    </location>
</feature>
<keyword evidence="4" id="KW-1133">Transmembrane helix</keyword>
<dbReference type="AlphaFoldDB" id="A0A562YHR9"/>
<gene>
    <name evidence="7" type="ORF">E1J38_000200</name>
</gene>
<comment type="caution">
    <text evidence="7">The sequence shown here is derived from an EMBL/GenBank/DDBJ whole genome shotgun (WGS) entry which is preliminary data.</text>
</comment>
<dbReference type="Proteomes" id="UP000295814">
    <property type="component" value="Unassembled WGS sequence"/>
</dbReference>
<evidence type="ECO:0000259" key="6">
    <source>
        <dbReference type="Pfam" id="PF13632"/>
    </source>
</evidence>
<feature type="domain" description="Glycosyltransferase 2-like" evidence="5">
    <location>
        <begin position="45"/>
        <end position="178"/>
    </location>
</feature>
<organism evidence="7 8">
    <name type="scientific">Seonamhaeicola sediminis</name>
    <dbReference type="NCBI Taxonomy" id="2528206"/>
    <lineage>
        <taxon>Bacteria</taxon>
        <taxon>Pseudomonadati</taxon>
        <taxon>Bacteroidota</taxon>
        <taxon>Flavobacteriia</taxon>
        <taxon>Flavobacteriales</taxon>
        <taxon>Flavobacteriaceae</taxon>
    </lineage>
</organism>
<keyword evidence="4" id="KW-0812">Transmembrane</keyword>
<dbReference type="OrthoDB" id="9800276at2"/>
<dbReference type="GO" id="GO:0016757">
    <property type="term" value="F:glycosyltransferase activity"/>
    <property type="evidence" value="ECO:0007669"/>
    <property type="project" value="UniProtKB-KW"/>
</dbReference>